<evidence type="ECO:0000256" key="1">
    <source>
        <dbReference type="SAM" id="MobiDB-lite"/>
    </source>
</evidence>
<dbReference type="EMBL" id="JADNYJ010000010">
    <property type="protein sequence ID" value="KAF8908880.1"/>
    <property type="molecule type" value="Genomic_DNA"/>
</dbReference>
<gene>
    <name evidence="2" type="ORF">CPB84DRAFT_97560</name>
</gene>
<feature type="region of interest" description="Disordered" evidence="1">
    <location>
        <begin position="1"/>
        <end position="30"/>
    </location>
</feature>
<keyword evidence="3" id="KW-1185">Reference proteome</keyword>
<comment type="caution">
    <text evidence="2">The sequence shown here is derived from an EMBL/GenBank/DDBJ whole genome shotgun (WGS) entry which is preliminary data.</text>
</comment>
<dbReference type="AlphaFoldDB" id="A0A9P5TRI9"/>
<name>A0A9P5TRI9_GYMJU</name>
<proteinExistence type="predicted"/>
<feature type="compositionally biased region" description="Low complexity" evidence="1">
    <location>
        <begin position="49"/>
        <end position="60"/>
    </location>
</feature>
<sequence>MSLSPPRTPGENRLSAAKATTPTSDDSSIIDDLSFDYIFDSQGNFIRLSKGSSSKSTHSSPPTPQDPPLQPDPRALSPQYPGSPSRVQKARLCSSAHPNKMQIPLARSIAPPRGLCPSTIPRPTSHQQHPHCQSPVSHHAGSRPRTAVTNAKPVLEPARLWIPVPTLMPCKRRRKTLANLTMSFKLPRFNQAKDLSTACYALRVGCLCPCSLSSRGLSV</sequence>
<protein>
    <submittedName>
        <fullName evidence="2">Uncharacterized protein</fullName>
    </submittedName>
</protein>
<evidence type="ECO:0000313" key="3">
    <source>
        <dbReference type="Proteomes" id="UP000724874"/>
    </source>
</evidence>
<accession>A0A9P5TRI9</accession>
<feature type="region of interest" description="Disordered" evidence="1">
    <location>
        <begin position="47"/>
        <end position="92"/>
    </location>
</feature>
<feature type="region of interest" description="Disordered" evidence="1">
    <location>
        <begin position="116"/>
        <end position="144"/>
    </location>
</feature>
<feature type="compositionally biased region" description="Pro residues" evidence="1">
    <location>
        <begin position="61"/>
        <end position="71"/>
    </location>
</feature>
<feature type="compositionally biased region" description="Polar residues" evidence="1">
    <location>
        <begin position="121"/>
        <end position="136"/>
    </location>
</feature>
<evidence type="ECO:0000313" key="2">
    <source>
        <dbReference type="EMBL" id="KAF8908880.1"/>
    </source>
</evidence>
<dbReference type="Proteomes" id="UP000724874">
    <property type="component" value="Unassembled WGS sequence"/>
</dbReference>
<reference evidence="2" key="1">
    <citation type="submission" date="2020-11" db="EMBL/GenBank/DDBJ databases">
        <authorList>
            <consortium name="DOE Joint Genome Institute"/>
            <person name="Ahrendt S."/>
            <person name="Riley R."/>
            <person name="Andreopoulos W."/>
            <person name="LaButti K."/>
            <person name="Pangilinan J."/>
            <person name="Ruiz-duenas F.J."/>
            <person name="Barrasa J.M."/>
            <person name="Sanchez-Garcia M."/>
            <person name="Camarero S."/>
            <person name="Miyauchi S."/>
            <person name="Serrano A."/>
            <person name="Linde D."/>
            <person name="Babiker R."/>
            <person name="Drula E."/>
            <person name="Ayuso-Fernandez I."/>
            <person name="Pacheco R."/>
            <person name="Padilla G."/>
            <person name="Ferreira P."/>
            <person name="Barriuso J."/>
            <person name="Kellner H."/>
            <person name="Castanera R."/>
            <person name="Alfaro M."/>
            <person name="Ramirez L."/>
            <person name="Pisabarro A.G."/>
            <person name="Kuo A."/>
            <person name="Tritt A."/>
            <person name="Lipzen A."/>
            <person name="He G."/>
            <person name="Yan M."/>
            <person name="Ng V."/>
            <person name="Cullen D."/>
            <person name="Martin F."/>
            <person name="Rosso M.-N."/>
            <person name="Henrissat B."/>
            <person name="Hibbett D."/>
            <person name="Martinez A.T."/>
            <person name="Grigoriev I.V."/>
        </authorList>
    </citation>
    <scope>NUCLEOTIDE SEQUENCE</scope>
    <source>
        <strain evidence="2">AH 44721</strain>
    </source>
</reference>
<organism evidence="2 3">
    <name type="scientific">Gymnopilus junonius</name>
    <name type="common">Spectacular rustgill mushroom</name>
    <name type="synonym">Gymnopilus spectabilis subsp. junonius</name>
    <dbReference type="NCBI Taxonomy" id="109634"/>
    <lineage>
        <taxon>Eukaryota</taxon>
        <taxon>Fungi</taxon>
        <taxon>Dikarya</taxon>
        <taxon>Basidiomycota</taxon>
        <taxon>Agaricomycotina</taxon>
        <taxon>Agaricomycetes</taxon>
        <taxon>Agaricomycetidae</taxon>
        <taxon>Agaricales</taxon>
        <taxon>Agaricineae</taxon>
        <taxon>Hymenogastraceae</taxon>
        <taxon>Gymnopilus</taxon>
    </lineage>
</organism>